<reference evidence="1 2" key="1">
    <citation type="submission" date="2019-06" db="EMBL/GenBank/DDBJ databases">
        <title>WGS assembly of Gossypium darwinii.</title>
        <authorList>
            <person name="Chen Z.J."/>
            <person name="Sreedasyam A."/>
            <person name="Ando A."/>
            <person name="Song Q."/>
            <person name="De L."/>
            <person name="Hulse-Kemp A."/>
            <person name="Ding M."/>
            <person name="Ye W."/>
            <person name="Kirkbride R."/>
            <person name="Jenkins J."/>
            <person name="Plott C."/>
            <person name="Lovell J."/>
            <person name="Lin Y.-M."/>
            <person name="Vaughn R."/>
            <person name="Liu B."/>
            <person name="Li W."/>
            <person name="Simpson S."/>
            <person name="Scheffler B."/>
            <person name="Saski C."/>
            <person name="Grover C."/>
            <person name="Hu G."/>
            <person name="Conover J."/>
            <person name="Carlson J."/>
            <person name="Shu S."/>
            <person name="Boston L."/>
            <person name="Williams M."/>
            <person name="Peterson D."/>
            <person name="Mcgee K."/>
            <person name="Jones D."/>
            <person name="Wendel J."/>
            <person name="Stelly D."/>
            <person name="Grimwood J."/>
            <person name="Schmutz J."/>
        </authorList>
    </citation>
    <scope>NUCLEOTIDE SEQUENCE [LARGE SCALE GENOMIC DNA]</scope>
    <source>
        <strain evidence="1">1808015.09</strain>
    </source>
</reference>
<dbReference type="AlphaFoldDB" id="A0A5D2DI14"/>
<name>A0A5D2DI14_GOSDA</name>
<dbReference type="Proteomes" id="UP000323506">
    <property type="component" value="Chromosome D02"/>
</dbReference>
<keyword evidence="2" id="KW-1185">Reference proteome</keyword>
<sequence>MSHIIGRMHLMQEKMGWVKMHILLKRRLYRLGRMMELKGDKSCTLQCSPALCL</sequence>
<dbReference type="EMBL" id="CM017702">
    <property type="protein sequence ID" value="TYG80175.1"/>
    <property type="molecule type" value="Genomic_DNA"/>
</dbReference>
<proteinExistence type="predicted"/>
<gene>
    <name evidence="1" type="ORF">ES288_D02G195400v1</name>
</gene>
<evidence type="ECO:0000313" key="2">
    <source>
        <dbReference type="Proteomes" id="UP000323506"/>
    </source>
</evidence>
<evidence type="ECO:0000313" key="1">
    <source>
        <dbReference type="EMBL" id="TYG80175.1"/>
    </source>
</evidence>
<protein>
    <submittedName>
        <fullName evidence="1">Uncharacterized protein</fullName>
    </submittedName>
</protein>
<organism evidence="1 2">
    <name type="scientific">Gossypium darwinii</name>
    <name type="common">Darwin's cotton</name>
    <name type="synonym">Gossypium barbadense var. darwinii</name>
    <dbReference type="NCBI Taxonomy" id="34276"/>
    <lineage>
        <taxon>Eukaryota</taxon>
        <taxon>Viridiplantae</taxon>
        <taxon>Streptophyta</taxon>
        <taxon>Embryophyta</taxon>
        <taxon>Tracheophyta</taxon>
        <taxon>Spermatophyta</taxon>
        <taxon>Magnoliopsida</taxon>
        <taxon>eudicotyledons</taxon>
        <taxon>Gunneridae</taxon>
        <taxon>Pentapetalae</taxon>
        <taxon>rosids</taxon>
        <taxon>malvids</taxon>
        <taxon>Malvales</taxon>
        <taxon>Malvaceae</taxon>
        <taxon>Malvoideae</taxon>
        <taxon>Gossypium</taxon>
    </lineage>
</organism>
<accession>A0A5D2DI14</accession>